<dbReference type="OMA" id="PVAQMFK"/>
<evidence type="ECO:0000259" key="2">
    <source>
        <dbReference type="Pfam" id="PF20253"/>
    </source>
</evidence>
<accession>R1G7M5</accession>
<dbReference type="InterPro" id="IPR046539">
    <property type="entry name" value="DUF6604"/>
</dbReference>
<evidence type="ECO:0000313" key="4">
    <source>
        <dbReference type="Proteomes" id="UP000013521"/>
    </source>
</evidence>
<dbReference type="eggNOG" id="ENOG502RZSK">
    <property type="taxonomic scope" value="Eukaryota"/>
</dbReference>
<dbReference type="KEGG" id="npa:UCRNP2_9161"/>
<reference evidence="4" key="1">
    <citation type="journal article" date="2013" name="Genome Announc.">
        <title>Draft genome sequence of Neofusicoccum parvum isolate UCR-NP2, a fungal vascular pathogen associated with grapevine cankers.</title>
        <authorList>
            <person name="Blanco-Ulate B."/>
            <person name="Rolshausen P."/>
            <person name="Cantu D."/>
        </authorList>
    </citation>
    <scope>NUCLEOTIDE SEQUENCE [LARGE SCALE GENOMIC DNA]</scope>
    <source>
        <strain evidence="4">UCR-NP2</strain>
    </source>
</reference>
<protein>
    <recommendedName>
        <fullName evidence="2">DUF6604 domain-containing protein</fullName>
    </recommendedName>
</protein>
<dbReference type="Pfam" id="PF20253">
    <property type="entry name" value="DUF6604"/>
    <property type="match status" value="1"/>
</dbReference>
<dbReference type="HOGENOM" id="CLU_008976_0_0_1"/>
<proteinExistence type="predicted"/>
<dbReference type="EMBL" id="KB916757">
    <property type="protein sequence ID" value="EOD44136.1"/>
    <property type="molecule type" value="Genomic_DNA"/>
</dbReference>
<sequence length="845" mass="94144">MLPSIIVSSYQQYKEDTDVIASWLASTARRCGYLVDLLQPSPTKPQSASKSRRQKAKARKQAKEEGEQPTEDTASSYVIAIKDFVALAEFIAGSTKPRVKVPQSIANVLSRAINVRKKHAQTLASQQDRTQDDEDSDKRHSYFVGILEHVKAVLQPYISLENTGDKHEEVGNVDNVFAHLTVSEPSEAFINAPGVARPSQPEADYRFEQADDLDEACTVFTLLLDDFARLRTAIAKTWIAYKIGMCDIVAAAITTNTALEFARRLEEDAAGLFEKHGGIESMLHVWYMATCQEQSKDPNYRAQPGDALNFEVYDAVTPFMWPTYQLLHAFVKLVSPTNIPIYKEGFYGTYDPSSDRRKKTAKQKHQEDTIILMSLLPEFALLCRMRDALPVEDELVRGLHTAFTTHRLTLSTVLATQSLLDTHQHLRAHTPRGLTDMEKTAAHIFGSISQHRAFHATLTIATWPPSNDAVLDQLDHRIQTWAKDDPIRDASLRHHHPPPPTAHHLLSQHPLLCGLLAYAFKSAWHDASLALANAWGAVACCAHLYSAVRAAGLLHGRQWTDMEMLRMVVEAEGVLGPAPPGAQAEVFLQRFLLGMGWSAANFAAGGRRVKRRLQVAKGGPRGLRARAEVTQALRGRFAGGAGSGRRAAGGGFTHEELRTLLGSLNVWKEDEDLSDHEEVVEEGGGEVPQFGLTKSATPRDKKAVRKHQRAVGRLPMEELLEKLRNALQGEVFELSFDYALMHRFCWRLLRAVKDACGEDLRRIYGPDYIEKESELPFVVGYILHASVARDQAAKYPVFESRRTRSTQSRLLVKAARGMEGMIDSGAGAMVAKVLDEQYNIVFEFE</sequence>
<name>R1G7M5_BOTPV</name>
<evidence type="ECO:0000313" key="3">
    <source>
        <dbReference type="EMBL" id="EOD44136.1"/>
    </source>
</evidence>
<feature type="region of interest" description="Disordered" evidence="1">
    <location>
        <begin position="39"/>
        <end position="72"/>
    </location>
</feature>
<dbReference type="Proteomes" id="UP000013521">
    <property type="component" value="Unassembled WGS sequence"/>
</dbReference>
<feature type="domain" description="DUF6604" evidence="2">
    <location>
        <begin position="11"/>
        <end position="269"/>
    </location>
</feature>
<dbReference type="AlphaFoldDB" id="R1G7M5"/>
<dbReference type="PANTHER" id="PTHR38795">
    <property type="entry name" value="DUF6604 DOMAIN-CONTAINING PROTEIN"/>
    <property type="match status" value="1"/>
</dbReference>
<dbReference type="PANTHER" id="PTHR38795:SF1">
    <property type="entry name" value="DUF6604 DOMAIN-CONTAINING PROTEIN"/>
    <property type="match status" value="1"/>
</dbReference>
<evidence type="ECO:0000256" key="1">
    <source>
        <dbReference type="SAM" id="MobiDB-lite"/>
    </source>
</evidence>
<organism evidence="3 4">
    <name type="scientific">Botryosphaeria parva (strain UCR-NP2)</name>
    <name type="common">Grapevine canker fungus</name>
    <name type="synonym">Neofusicoccum parvum</name>
    <dbReference type="NCBI Taxonomy" id="1287680"/>
    <lineage>
        <taxon>Eukaryota</taxon>
        <taxon>Fungi</taxon>
        <taxon>Dikarya</taxon>
        <taxon>Ascomycota</taxon>
        <taxon>Pezizomycotina</taxon>
        <taxon>Dothideomycetes</taxon>
        <taxon>Dothideomycetes incertae sedis</taxon>
        <taxon>Botryosphaeriales</taxon>
        <taxon>Botryosphaeriaceae</taxon>
        <taxon>Neofusicoccum</taxon>
    </lineage>
</organism>
<gene>
    <name evidence="3" type="ORF">UCRNP2_9161</name>
</gene>
<dbReference type="OrthoDB" id="5238236at2759"/>
<feature type="compositionally biased region" description="Basic residues" evidence="1">
    <location>
        <begin position="50"/>
        <end position="60"/>
    </location>
</feature>